<dbReference type="Proteomes" id="UP001149090">
    <property type="component" value="Unassembled WGS sequence"/>
</dbReference>
<feature type="compositionally biased region" description="Low complexity" evidence="3">
    <location>
        <begin position="180"/>
        <end position="190"/>
    </location>
</feature>
<dbReference type="SUPFAM" id="SSF52540">
    <property type="entry name" value="P-loop containing nucleoside triphosphate hydrolases"/>
    <property type="match status" value="1"/>
</dbReference>
<feature type="domain" description="BTB" evidence="4">
    <location>
        <begin position="227"/>
        <end position="333"/>
    </location>
</feature>
<keyword evidence="2" id="KW-0175">Coiled coil</keyword>
<dbReference type="InterPro" id="IPR000210">
    <property type="entry name" value="BTB/POZ_dom"/>
</dbReference>
<keyword evidence="1" id="KW-0547">Nucleotide-binding</keyword>
<evidence type="ECO:0000256" key="3">
    <source>
        <dbReference type="SAM" id="MobiDB-lite"/>
    </source>
</evidence>
<dbReference type="NCBIfam" id="TIGR00231">
    <property type="entry name" value="small_GTP"/>
    <property type="match status" value="1"/>
</dbReference>
<keyword evidence="6" id="KW-1185">Reference proteome</keyword>
<dbReference type="Gene3D" id="3.40.50.300">
    <property type="entry name" value="P-loop containing nucleotide triphosphate hydrolases"/>
    <property type="match status" value="1"/>
</dbReference>
<evidence type="ECO:0000256" key="1">
    <source>
        <dbReference type="ARBA" id="ARBA00022741"/>
    </source>
</evidence>
<feature type="region of interest" description="Disordered" evidence="3">
    <location>
        <begin position="439"/>
        <end position="466"/>
    </location>
</feature>
<evidence type="ECO:0000256" key="2">
    <source>
        <dbReference type="SAM" id="Coils"/>
    </source>
</evidence>
<dbReference type="InterPro" id="IPR011333">
    <property type="entry name" value="SKP1/BTB/POZ_sf"/>
</dbReference>
<dbReference type="Gene3D" id="3.30.710.10">
    <property type="entry name" value="Potassium Channel Kv1.1, Chain A"/>
    <property type="match status" value="1"/>
</dbReference>
<feature type="region of interest" description="Disordered" evidence="3">
    <location>
        <begin position="176"/>
        <end position="199"/>
    </location>
</feature>
<evidence type="ECO:0000259" key="4">
    <source>
        <dbReference type="PROSITE" id="PS50097"/>
    </source>
</evidence>
<dbReference type="SMART" id="SM00173">
    <property type="entry name" value="RAS"/>
    <property type="match status" value="1"/>
</dbReference>
<dbReference type="AlphaFoldDB" id="A0A9Q0LMM6"/>
<dbReference type="PROSITE" id="PS51419">
    <property type="entry name" value="RAB"/>
    <property type="match status" value="1"/>
</dbReference>
<dbReference type="SMART" id="SM00175">
    <property type="entry name" value="RAB"/>
    <property type="match status" value="1"/>
</dbReference>
<dbReference type="PRINTS" id="PR00449">
    <property type="entry name" value="RASTRNSFRMNG"/>
</dbReference>
<comment type="caution">
    <text evidence="5">The sequence shown here is derived from an EMBL/GenBank/DDBJ whole genome shotgun (WGS) entry which is preliminary data.</text>
</comment>
<sequence>MDNFRTPKICVCGPSFSGRKTLIIQYCQNHFVDDATDAFLHEDSIRKQIYIEPISDIFEVTYIQNFDDDFIHFENEYYRNGDIFVITVSITNFRDLEQVPLYLEKIKRYKNIDDLDSIPIILAANKIDLIQERQLTEMELKDFANQNGLFFIEISCKTRINIDECFAIRKKKKKQRKNSSKNYSNQNKNQFQTNPNFLNQIPKPKLSIIPNTYQEDLFKLLNNQQFSDVELIIIDNQKNEKQSLFLHRIILYSRNLIFKELIDKFETKSQDFNEFCQKFCLKIEKQEKQEKQEKSQSKYIIDENKIKIFVEYPFLPFYILIKYIYCGEIDENIFEDINLVKQILSISDLFKMKSLNLIMKLIIKKNGNVEEKNQENKNIIQENIQENKNILQENIQENIQDNKNIIQDILQTEIDIIANSLEKLIHSGSFSDFSIISTESNQKNQNKKENQKPNNQSSFSNIVTKK</sequence>
<reference evidence="5" key="1">
    <citation type="submission" date="2022-10" db="EMBL/GenBank/DDBJ databases">
        <title>Novel sulphate-reducing endosymbionts in the free-living metamonad Anaeramoeba.</title>
        <authorList>
            <person name="Jerlstrom-Hultqvist J."/>
            <person name="Cepicka I."/>
            <person name="Gallot-Lavallee L."/>
            <person name="Salas-Leiva D."/>
            <person name="Curtis B.A."/>
            <person name="Zahonova K."/>
            <person name="Pipaliya S."/>
            <person name="Dacks J."/>
            <person name="Roger A.J."/>
        </authorList>
    </citation>
    <scope>NUCLEOTIDE SEQUENCE</scope>
    <source>
        <strain evidence="5">BMAN</strain>
    </source>
</reference>
<organism evidence="5 6">
    <name type="scientific">Anaeramoeba ignava</name>
    <name type="common">Anaerobic marine amoeba</name>
    <dbReference type="NCBI Taxonomy" id="1746090"/>
    <lineage>
        <taxon>Eukaryota</taxon>
        <taxon>Metamonada</taxon>
        <taxon>Anaeramoebidae</taxon>
        <taxon>Anaeramoeba</taxon>
    </lineage>
</organism>
<gene>
    <name evidence="5" type="ORF">M0811_08183</name>
</gene>
<proteinExistence type="predicted"/>
<dbReference type="SUPFAM" id="SSF54695">
    <property type="entry name" value="POZ domain"/>
    <property type="match status" value="1"/>
</dbReference>
<evidence type="ECO:0000313" key="5">
    <source>
        <dbReference type="EMBL" id="KAJ5073910.1"/>
    </source>
</evidence>
<dbReference type="GO" id="GO:0003924">
    <property type="term" value="F:GTPase activity"/>
    <property type="evidence" value="ECO:0007669"/>
    <property type="project" value="InterPro"/>
</dbReference>
<dbReference type="InterPro" id="IPR001806">
    <property type="entry name" value="Small_GTPase"/>
</dbReference>
<dbReference type="GO" id="GO:0005525">
    <property type="term" value="F:GTP binding"/>
    <property type="evidence" value="ECO:0007669"/>
    <property type="project" value="InterPro"/>
</dbReference>
<feature type="coiled-coil region" evidence="2">
    <location>
        <begin position="369"/>
        <end position="401"/>
    </location>
</feature>
<dbReference type="Pfam" id="PF00071">
    <property type="entry name" value="Ras"/>
    <property type="match status" value="1"/>
</dbReference>
<evidence type="ECO:0000313" key="6">
    <source>
        <dbReference type="Proteomes" id="UP001149090"/>
    </source>
</evidence>
<name>A0A9Q0LMM6_ANAIG</name>
<accession>A0A9Q0LMM6</accession>
<dbReference type="PROSITE" id="PS51421">
    <property type="entry name" value="RAS"/>
    <property type="match status" value="1"/>
</dbReference>
<dbReference type="InterPro" id="IPR027417">
    <property type="entry name" value="P-loop_NTPase"/>
</dbReference>
<dbReference type="PROSITE" id="PS50097">
    <property type="entry name" value="BTB"/>
    <property type="match status" value="1"/>
</dbReference>
<dbReference type="EMBL" id="JAPDFW010000071">
    <property type="protein sequence ID" value="KAJ5073910.1"/>
    <property type="molecule type" value="Genomic_DNA"/>
</dbReference>
<dbReference type="InterPro" id="IPR005225">
    <property type="entry name" value="Small_GTP-bd"/>
</dbReference>
<feature type="compositionally biased region" description="Polar residues" evidence="3">
    <location>
        <begin position="457"/>
        <end position="466"/>
    </location>
</feature>
<dbReference type="PANTHER" id="PTHR47978">
    <property type="match status" value="1"/>
</dbReference>
<protein>
    <submittedName>
        <fullName evidence="5">Ras-like protein rasu-related</fullName>
    </submittedName>
</protein>